<dbReference type="EC" id="2.4.-.-" evidence="5"/>
<dbReference type="InterPro" id="IPR050834">
    <property type="entry name" value="Glycosyltransf_2"/>
</dbReference>
<protein>
    <submittedName>
        <fullName evidence="5">Glycosyltransferase</fullName>
        <ecNumber evidence="5">2.4.-.-</ecNumber>
    </submittedName>
</protein>
<dbReference type="GeneID" id="92740450"/>
<evidence type="ECO:0000313" key="6">
    <source>
        <dbReference type="Proteomes" id="UP001243496"/>
    </source>
</evidence>
<sequence>MIKVSVIMGVYNCKNEELLKKSVDSIINQTYKNWEFIICNDGSTNNTLEMLNEIAQKDSRIKIISYSTNKGLNYALNTCLKEAKGIYIARQDDDDISKCERLEKEVEFLDNNLEYAIVGTLADVYDDGGIWGEYKVEERPNKKSFYWNSPFMHPNIMMRKEALDKCHGYRIAKETRRCEDLDLFMRMYALGYKGYNIQEKLYEYRIVNDEKKKYRPMKYRIDEAIVRYKGYRSLKILNIKGFIYVIKPVLIGLIPQKLLYKIKKKQY</sequence>
<dbReference type="SUPFAM" id="SSF53448">
    <property type="entry name" value="Nucleotide-diphospho-sugar transferases"/>
    <property type="match status" value="1"/>
</dbReference>
<organism evidence="5 6">
    <name type="scientific">Anaerostipes hadrus</name>
    <dbReference type="NCBI Taxonomy" id="649756"/>
    <lineage>
        <taxon>Bacteria</taxon>
        <taxon>Bacillati</taxon>
        <taxon>Bacillota</taxon>
        <taxon>Clostridia</taxon>
        <taxon>Lachnospirales</taxon>
        <taxon>Lachnospiraceae</taxon>
        <taxon>Anaerostipes</taxon>
    </lineage>
</organism>
<keyword evidence="2 5" id="KW-0328">Glycosyltransferase</keyword>
<evidence type="ECO:0000313" key="5">
    <source>
        <dbReference type="EMBL" id="WMD17196.1"/>
    </source>
</evidence>
<gene>
    <name evidence="5" type="ORF">RBI15_03555</name>
</gene>
<feature type="domain" description="Glycosyltransferase 2-like" evidence="4">
    <location>
        <begin position="5"/>
        <end position="165"/>
    </location>
</feature>
<dbReference type="AlphaFoldDB" id="A0AAQ3JJH9"/>
<reference evidence="5" key="1">
    <citation type="submission" date="2023-08" db="EMBL/GenBank/DDBJ databases">
        <title>Complete Genome Sequences of butyrate producing Anaerostipes hadrus strains BA1 and GIF7 isolated from the terminal ileum of a healthy lean male.</title>
        <authorList>
            <person name="Low A."/>
            <person name="Sheludchenko M."/>
            <person name="Cheng H.E."/>
            <person name="Koh X.Q."/>
            <person name="Lee J."/>
        </authorList>
    </citation>
    <scope>NUCLEOTIDE SEQUENCE</scope>
    <source>
        <strain evidence="5">BA1</strain>
    </source>
</reference>
<proteinExistence type="inferred from homology"/>
<name>A0AAQ3JJH9_ANAHA</name>
<dbReference type="Gene3D" id="3.90.550.10">
    <property type="entry name" value="Spore Coat Polysaccharide Biosynthesis Protein SpsA, Chain A"/>
    <property type="match status" value="1"/>
</dbReference>
<evidence type="ECO:0000259" key="4">
    <source>
        <dbReference type="Pfam" id="PF00535"/>
    </source>
</evidence>
<evidence type="ECO:0000256" key="1">
    <source>
        <dbReference type="ARBA" id="ARBA00006739"/>
    </source>
</evidence>
<dbReference type="InterPro" id="IPR029044">
    <property type="entry name" value="Nucleotide-diphossugar_trans"/>
</dbReference>
<keyword evidence="3 5" id="KW-0808">Transferase</keyword>
<dbReference type="PANTHER" id="PTHR43685">
    <property type="entry name" value="GLYCOSYLTRANSFERASE"/>
    <property type="match status" value="1"/>
</dbReference>
<dbReference type="InterPro" id="IPR001173">
    <property type="entry name" value="Glyco_trans_2-like"/>
</dbReference>
<evidence type="ECO:0000256" key="2">
    <source>
        <dbReference type="ARBA" id="ARBA00022676"/>
    </source>
</evidence>
<dbReference type="RefSeq" id="WP_209290743.1">
    <property type="nucleotide sequence ID" value="NZ_CP132968.1"/>
</dbReference>
<dbReference type="EMBL" id="CP132968">
    <property type="protein sequence ID" value="WMD17196.1"/>
    <property type="molecule type" value="Genomic_DNA"/>
</dbReference>
<dbReference type="Pfam" id="PF00535">
    <property type="entry name" value="Glycos_transf_2"/>
    <property type="match status" value="1"/>
</dbReference>
<comment type="similarity">
    <text evidence="1">Belongs to the glycosyltransferase 2 family.</text>
</comment>
<evidence type="ECO:0000256" key="3">
    <source>
        <dbReference type="ARBA" id="ARBA00022679"/>
    </source>
</evidence>
<dbReference type="PANTHER" id="PTHR43685:SF5">
    <property type="entry name" value="GLYCOSYLTRANSFERASE EPSE-RELATED"/>
    <property type="match status" value="1"/>
</dbReference>
<accession>A0AAQ3JJH9</accession>
<dbReference type="Proteomes" id="UP001243496">
    <property type="component" value="Chromosome"/>
</dbReference>
<dbReference type="GO" id="GO:0016757">
    <property type="term" value="F:glycosyltransferase activity"/>
    <property type="evidence" value="ECO:0007669"/>
    <property type="project" value="UniProtKB-KW"/>
</dbReference>